<keyword evidence="2" id="KW-1185">Reference proteome</keyword>
<evidence type="ECO:0000313" key="2">
    <source>
        <dbReference type="Proteomes" id="UP000887013"/>
    </source>
</evidence>
<dbReference type="AlphaFoldDB" id="A0A8X6M973"/>
<proteinExistence type="predicted"/>
<evidence type="ECO:0000313" key="1">
    <source>
        <dbReference type="EMBL" id="GFS32859.1"/>
    </source>
</evidence>
<name>A0A8X6M973_NEPPI</name>
<organism evidence="1 2">
    <name type="scientific">Nephila pilipes</name>
    <name type="common">Giant wood spider</name>
    <name type="synonym">Nephila maculata</name>
    <dbReference type="NCBI Taxonomy" id="299642"/>
    <lineage>
        <taxon>Eukaryota</taxon>
        <taxon>Metazoa</taxon>
        <taxon>Ecdysozoa</taxon>
        <taxon>Arthropoda</taxon>
        <taxon>Chelicerata</taxon>
        <taxon>Arachnida</taxon>
        <taxon>Araneae</taxon>
        <taxon>Araneomorphae</taxon>
        <taxon>Entelegynae</taxon>
        <taxon>Araneoidea</taxon>
        <taxon>Nephilidae</taxon>
        <taxon>Nephila</taxon>
    </lineage>
</organism>
<protein>
    <submittedName>
        <fullName evidence="1">Uncharacterized protein</fullName>
    </submittedName>
</protein>
<accession>A0A8X6M973</accession>
<dbReference type="EMBL" id="BMAW01042158">
    <property type="protein sequence ID" value="GFS32859.1"/>
    <property type="molecule type" value="Genomic_DNA"/>
</dbReference>
<reference evidence="1" key="1">
    <citation type="submission" date="2020-08" db="EMBL/GenBank/DDBJ databases">
        <title>Multicomponent nature underlies the extraordinary mechanical properties of spider dragline silk.</title>
        <authorList>
            <person name="Kono N."/>
            <person name="Nakamura H."/>
            <person name="Mori M."/>
            <person name="Yoshida Y."/>
            <person name="Ohtoshi R."/>
            <person name="Malay A.D."/>
            <person name="Moran D.A.P."/>
            <person name="Tomita M."/>
            <person name="Numata K."/>
            <person name="Arakawa K."/>
        </authorList>
    </citation>
    <scope>NUCLEOTIDE SEQUENCE</scope>
</reference>
<comment type="caution">
    <text evidence="1">The sequence shown here is derived from an EMBL/GenBank/DDBJ whole genome shotgun (WGS) entry which is preliminary data.</text>
</comment>
<dbReference type="Proteomes" id="UP000887013">
    <property type="component" value="Unassembled WGS sequence"/>
</dbReference>
<gene>
    <name evidence="1" type="ORF">NPIL_243941</name>
</gene>
<sequence length="311" mass="35357">MIYAYAVDIRAARPLHRFDQHRIRWFEALFDTPRPRSKYGFSGHCKCDVDMEKMVQKVQNDKSRYPGQIRSRLPAGNKLRGLEFDETRSSETILFNPITRTSAKGPVNALGACLGIGLILPAPAAAVTAGTSAGNIDYAAARRPTKYPRCPVLGPQNYSRITVKPSGYHGTCQLLLGSPWTPSRNPFLRAPHFLAEQVCMLHIRKDLNEARWVFYLYFSSTHQQSPRQDKHQPYTCKPRMGGLPHIWALWTHLIPITLVVQRTSWRPDDPVAYVVLGAEWCVGIRSSRPYEPILPTYKTVRKVEFIKGVRD</sequence>